<accession>A0AAX2SHR7</accession>
<dbReference type="PANTHER" id="PTHR42953:SF1">
    <property type="entry name" value="METAL-BINDING PROTEIN HI_0362-RELATED"/>
    <property type="match status" value="1"/>
</dbReference>
<dbReference type="EMBL" id="SPNK01000001">
    <property type="protein sequence ID" value="TFI03265.1"/>
    <property type="molecule type" value="Genomic_DNA"/>
</dbReference>
<evidence type="ECO:0000256" key="1">
    <source>
        <dbReference type="ARBA" id="ARBA00004196"/>
    </source>
</evidence>
<evidence type="ECO:0000256" key="2">
    <source>
        <dbReference type="ARBA" id="ARBA00022448"/>
    </source>
</evidence>
<dbReference type="Pfam" id="PF01297">
    <property type="entry name" value="ZnuA"/>
    <property type="match status" value="1"/>
</dbReference>
<dbReference type="InterPro" id="IPR050492">
    <property type="entry name" value="Bact_metal-bind_prot9"/>
</dbReference>
<dbReference type="GO" id="GO:0046872">
    <property type="term" value="F:metal ion binding"/>
    <property type="evidence" value="ECO:0007669"/>
    <property type="project" value="UniProtKB-KW"/>
</dbReference>
<keyword evidence="2 5" id="KW-0813">Transport</keyword>
<dbReference type="Proteomes" id="UP000298017">
    <property type="component" value="Unassembled WGS sequence"/>
</dbReference>
<keyword evidence="4" id="KW-0732">Signal</keyword>
<reference evidence="7 8" key="1">
    <citation type="submission" date="2019-03" db="EMBL/GenBank/DDBJ databases">
        <title>Genome Sequencing and Assembly of Various Microbes Isolated from Alder Root Nodule.</title>
        <authorList>
            <person name="Swanson E."/>
            <person name="Sevigny J.L."/>
            <person name="Pesce C."/>
            <person name="Davis I."/>
            <person name="Kleiner V."/>
            <person name="Tisa L."/>
        </authorList>
    </citation>
    <scope>NUCLEOTIDE SEQUENCE [LARGE SCALE GENOMIC DNA]</scope>
    <source>
        <strain evidence="7 8">4R-31</strain>
    </source>
</reference>
<dbReference type="PANTHER" id="PTHR42953">
    <property type="entry name" value="HIGH-AFFINITY ZINC UPTAKE SYSTEM PROTEIN ZNUA-RELATED"/>
    <property type="match status" value="1"/>
</dbReference>
<evidence type="ECO:0000313" key="7">
    <source>
        <dbReference type="EMBL" id="TFI03265.1"/>
    </source>
</evidence>
<evidence type="ECO:0000256" key="3">
    <source>
        <dbReference type="ARBA" id="ARBA00022723"/>
    </source>
</evidence>
<evidence type="ECO:0000256" key="5">
    <source>
        <dbReference type="RuleBase" id="RU003512"/>
    </source>
</evidence>
<evidence type="ECO:0000256" key="4">
    <source>
        <dbReference type="ARBA" id="ARBA00022729"/>
    </source>
</evidence>
<gene>
    <name evidence="7" type="ORF">E4P33_01785</name>
</gene>
<comment type="caution">
    <text evidence="7">The sequence shown here is derived from an EMBL/GenBank/DDBJ whole genome shotgun (WGS) entry which is preliminary data.</text>
</comment>
<name>A0AAX2SHR7_KOCRH</name>
<protein>
    <submittedName>
        <fullName evidence="7">ABC transporter substrate-binding protein</fullName>
    </submittedName>
</protein>
<feature type="compositionally biased region" description="Basic and acidic residues" evidence="6">
    <location>
        <begin position="133"/>
        <end position="150"/>
    </location>
</feature>
<dbReference type="InterPro" id="IPR006128">
    <property type="entry name" value="Lipoprotein_PsaA-like"/>
</dbReference>
<dbReference type="PRINTS" id="PR00690">
    <property type="entry name" value="ADHESNFAMILY"/>
</dbReference>
<dbReference type="GO" id="GO:0030313">
    <property type="term" value="C:cell envelope"/>
    <property type="evidence" value="ECO:0007669"/>
    <property type="project" value="UniProtKB-SubCell"/>
</dbReference>
<comment type="similarity">
    <text evidence="5">Belongs to the bacterial solute-binding protein 9 family.</text>
</comment>
<sequence length="326" mass="34499">MRVSDRTNRHGARAAAVLGLLGALALTGCSGGSAQGGGSGSEDTEKIRVTTSTNVYSDLAAQVGGDKVEATPVIHSSAQDPHSYEATPQDRLAVEKADLLVRNGGGYDQFMTDLAPEGARVVDAVDVSGLQSEQDREAAQEHDHDHGSGEHHHHGGFNEHVWYDLETMTKVVTQIAGQLGEVDPANASYYTDNAARVGQELTALDERLGGLGASGGYVATEPVPGYLLEDAGLHDDTPAEFAEAIDAETDAPPAALNDTLKLVADEHIALLAFNQQTSTGQTERLRTTAQEAGTPVVEFTETVPDGRTYQQWMGENVDRVAEAVKK</sequence>
<comment type="subcellular location">
    <subcellularLocation>
        <location evidence="1">Cell envelope</location>
    </subcellularLocation>
</comment>
<evidence type="ECO:0000313" key="8">
    <source>
        <dbReference type="Proteomes" id="UP000298017"/>
    </source>
</evidence>
<proteinExistence type="inferred from homology"/>
<dbReference type="InterPro" id="IPR006127">
    <property type="entry name" value="ZnuA-like"/>
</dbReference>
<dbReference type="SUPFAM" id="SSF53807">
    <property type="entry name" value="Helical backbone' metal receptor"/>
    <property type="match status" value="1"/>
</dbReference>
<keyword evidence="3" id="KW-0479">Metal-binding</keyword>
<feature type="region of interest" description="Disordered" evidence="6">
    <location>
        <begin position="131"/>
        <end position="156"/>
    </location>
</feature>
<dbReference type="Gene3D" id="3.40.50.1980">
    <property type="entry name" value="Nitrogenase molybdenum iron protein domain"/>
    <property type="match status" value="2"/>
</dbReference>
<dbReference type="PROSITE" id="PS51257">
    <property type="entry name" value="PROKAR_LIPOPROTEIN"/>
    <property type="match status" value="1"/>
</dbReference>
<evidence type="ECO:0000256" key="6">
    <source>
        <dbReference type="SAM" id="MobiDB-lite"/>
    </source>
</evidence>
<dbReference type="InterPro" id="IPR006129">
    <property type="entry name" value="AdhesinB"/>
</dbReference>
<dbReference type="RefSeq" id="WP_135009930.1">
    <property type="nucleotide sequence ID" value="NZ_JAYEXM010000004.1"/>
</dbReference>
<organism evidence="7 8">
    <name type="scientific">Kocuria rhizophila</name>
    <dbReference type="NCBI Taxonomy" id="72000"/>
    <lineage>
        <taxon>Bacteria</taxon>
        <taxon>Bacillati</taxon>
        <taxon>Actinomycetota</taxon>
        <taxon>Actinomycetes</taxon>
        <taxon>Micrococcales</taxon>
        <taxon>Micrococcaceae</taxon>
        <taxon>Kocuria</taxon>
    </lineage>
</organism>
<dbReference type="PRINTS" id="PR00691">
    <property type="entry name" value="ADHESINB"/>
</dbReference>
<dbReference type="GO" id="GO:0030001">
    <property type="term" value="P:metal ion transport"/>
    <property type="evidence" value="ECO:0007669"/>
    <property type="project" value="InterPro"/>
</dbReference>
<dbReference type="GO" id="GO:0007155">
    <property type="term" value="P:cell adhesion"/>
    <property type="evidence" value="ECO:0007669"/>
    <property type="project" value="InterPro"/>
</dbReference>
<dbReference type="AlphaFoldDB" id="A0AAX2SHR7"/>
<keyword evidence="8" id="KW-1185">Reference proteome</keyword>